<evidence type="ECO:0000256" key="3">
    <source>
        <dbReference type="SAM" id="Coils"/>
    </source>
</evidence>
<dbReference type="Pfam" id="PF05701">
    <property type="entry name" value="WEMBL"/>
    <property type="match status" value="1"/>
</dbReference>
<feature type="compositionally biased region" description="Acidic residues" evidence="4">
    <location>
        <begin position="780"/>
        <end position="791"/>
    </location>
</feature>
<evidence type="ECO:0000256" key="2">
    <source>
        <dbReference type="ARBA" id="ARBA00023054"/>
    </source>
</evidence>
<organism evidence="5 6">
    <name type="scientific">Abeliophyllum distichum</name>
    <dbReference type="NCBI Taxonomy" id="126358"/>
    <lineage>
        <taxon>Eukaryota</taxon>
        <taxon>Viridiplantae</taxon>
        <taxon>Streptophyta</taxon>
        <taxon>Embryophyta</taxon>
        <taxon>Tracheophyta</taxon>
        <taxon>Spermatophyta</taxon>
        <taxon>Magnoliopsida</taxon>
        <taxon>eudicotyledons</taxon>
        <taxon>Gunneridae</taxon>
        <taxon>Pentapetalae</taxon>
        <taxon>asterids</taxon>
        <taxon>lamiids</taxon>
        <taxon>Lamiales</taxon>
        <taxon>Oleaceae</taxon>
        <taxon>Forsythieae</taxon>
        <taxon>Abeliophyllum</taxon>
    </lineage>
</organism>
<feature type="compositionally biased region" description="Basic residues" evidence="4">
    <location>
        <begin position="840"/>
        <end position="849"/>
    </location>
</feature>
<evidence type="ECO:0000256" key="1">
    <source>
        <dbReference type="ARBA" id="ARBA00005485"/>
    </source>
</evidence>
<reference evidence="6" key="1">
    <citation type="submission" date="2024-07" db="EMBL/GenBank/DDBJ databases">
        <title>Two chromosome-level genome assemblies of Korean endemic species Abeliophyllum distichum and Forsythia ovata (Oleaceae).</title>
        <authorList>
            <person name="Jang H."/>
        </authorList>
    </citation>
    <scope>NUCLEOTIDE SEQUENCE [LARGE SCALE GENOMIC DNA]</scope>
</reference>
<dbReference type="PANTHER" id="PTHR23160:SF20">
    <property type="entry name" value="OS02G0439200 PROTEIN"/>
    <property type="match status" value="1"/>
</dbReference>
<evidence type="ECO:0000313" key="5">
    <source>
        <dbReference type="EMBL" id="KAL2518498.1"/>
    </source>
</evidence>
<sequence length="849" mass="96168">MSTKSKSAFSETHNKKASPATPGVSKSSRGVAKSDADSASPQKNPRLSVDRSPKLVTPKPVVDRRSPKLSTTPDKKTTRTLKPSEIQEEFNLAREDLKKAKEKLVLVEKEKAKALDDLIEAQRSAEEADGKLREALASQKQAEENIEIEKFRAVEMEQAGIEATQKKDEEWQREIEAVRNQHALDVAALLSAHQELDKVKRELAIVSDAKNQALCHAEDAAKNAETRAEKVEILSAELIRLKSMLDSRVEIEVNENSKLVEVQKLEIDSLRQELERAKIYEEKLAEKEATLEQLNVDLEAAKMAESYAHNLVDEWQKRARELEFQAEEAKKLERSASESLESVMKQLEGSNDSLHDAESEIASLKEKVGLLEISIGRQKGDLEESEHNLELAKEEASKMVKKVEYLVSELENVKEERTQASNNEKLAAASVQTLLEEKHKLINDLENSKDEEEKSKKAMESLASALHEVSSEAREAKEKLLSVQIENENYEIQIEDLKLVLKATNEKYESMLDDAKQEIEVLTKSLEQTKHEDQNSKAEWEQKELHLMKCVKQSEEENSSMEKEISRLANLLNVAKEEAFATKEEEDQLKISLKEAESEVIYLKEVLGEAKAESMRLKESLMDKENELQNILQENEELQIREAASLKKVEQLSKLLEEALPKKCVDENGELTDSEKDYDMLPKVVEFSEQNGLVEFSEQNGTENVKPQMELQPQQKEQPVKEKPAEVNDVLNHESARIANEVENMNGNLKDNENNKKEDDDLKMWESCKIEEKDFSLEGGEPEQESFEEELDSKAEGGESYDQVNGLSSKENLDNGGSSPSKQQTQKKKKPLLRKFGNLLKKKGTTNQK</sequence>
<dbReference type="EMBL" id="JBFOLK010000004">
    <property type="protein sequence ID" value="KAL2518498.1"/>
    <property type="molecule type" value="Genomic_DNA"/>
</dbReference>
<feature type="compositionally biased region" description="Basic and acidic residues" evidence="4">
    <location>
        <begin position="750"/>
        <end position="776"/>
    </location>
</feature>
<gene>
    <name evidence="5" type="ORF">Adt_14745</name>
</gene>
<dbReference type="PANTHER" id="PTHR23160">
    <property type="entry name" value="SYNAPTONEMAL COMPLEX PROTEIN-RELATED"/>
    <property type="match status" value="1"/>
</dbReference>
<dbReference type="AlphaFoldDB" id="A0ABD1U145"/>
<feature type="compositionally biased region" description="Basic and acidic residues" evidence="4">
    <location>
        <begin position="718"/>
        <end position="736"/>
    </location>
</feature>
<feature type="region of interest" description="Disordered" evidence="4">
    <location>
        <begin position="1"/>
        <end position="85"/>
    </location>
</feature>
<keyword evidence="6" id="KW-1185">Reference proteome</keyword>
<evidence type="ECO:0000313" key="6">
    <source>
        <dbReference type="Proteomes" id="UP001604336"/>
    </source>
</evidence>
<feature type="region of interest" description="Disordered" evidence="4">
    <location>
        <begin position="697"/>
        <end position="849"/>
    </location>
</feature>
<keyword evidence="2 3" id="KW-0175">Coiled coil</keyword>
<dbReference type="Proteomes" id="UP001604336">
    <property type="component" value="Unassembled WGS sequence"/>
</dbReference>
<feature type="compositionally biased region" description="Polar residues" evidence="4">
    <location>
        <begin position="1"/>
        <end position="11"/>
    </location>
</feature>
<dbReference type="InterPro" id="IPR008545">
    <property type="entry name" value="Web"/>
</dbReference>
<comment type="caution">
    <text evidence="5">The sequence shown here is derived from an EMBL/GenBank/DDBJ whole genome shotgun (WGS) entry which is preliminary data.</text>
</comment>
<protein>
    <submittedName>
        <fullName evidence="5">WEB family protein</fullName>
    </submittedName>
</protein>
<comment type="similarity">
    <text evidence="1">Belongs to the WEB family.</text>
</comment>
<feature type="coiled-coil region" evidence="3">
    <location>
        <begin position="260"/>
        <end position="641"/>
    </location>
</feature>
<evidence type="ECO:0000256" key="4">
    <source>
        <dbReference type="SAM" id="MobiDB-lite"/>
    </source>
</evidence>
<name>A0ABD1U145_9LAMI</name>
<feature type="coiled-coil region" evidence="3">
    <location>
        <begin position="90"/>
        <end position="181"/>
    </location>
</feature>
<proteinExistence type="inferred from homology"/>
<accession>A0ABD1U145</accession>